<dbReference type="PANTHER" id="PTHR42693">
    <property type="entry name" value="ARYLSULFATASE FAMILY MEMBER"/>
    <property type="match status" value="1"/>
</dbReference>
<dbReference type="GO" id="GO:0004065">
    <property type="term" value="F:arylsulfatase activity"/>
    <property type="evidence" value="ECO:0007669"/>
    <property type="project" value="TreeGrafter"/>
</dbReference>
<dbReference type="AlphaFoldDB" id="D5EN95"/>
<dbReference type="InterPro" id="IPR000917">
    <property type="entry name" value="Sulfatase_N"/>
</dbReference>
<proteinExistence type="inferred from homology"/>
<dbReference type="SUPFAM" id="SSF53649">
    <property type="entry name" value="Alkaline phosphatase-like"/>
    <property type="match status" value="1"/>
</dbReference>
<dbReference type="Pfam" id="PF00884">
    <property type="entry name" value="Sulfatase"/>
    <property type="match status" value="1"/>
</dbReference>
<evidence type="ECO:0000256" key="1">
    <source>
        <dbReference type="ARBA" id="ARBA00008779"/>
    </source>
</evidence>
<organism evidence="5 6">
    <name type="scientific">Coraliomargarita akajimensis (strain DSM 45221 / IAM 15411 / JCM 23193 / KCTC 12865 / 04OKA010-24)</name>
    <dbReference type="NCBI Taxonomy" id="583355"/>
    <lineage>
        <taxon>Bacteria</taxon>
        <taxon>Pseudomonadati</taxon>
        <taxon>Verrucomicrobiota</taxon>
        <taxon>Opitutia</taxon>
        <taxon>Puniceicoccales</taxon>
        <taxon>Coraliomargaritaceae</taxon>
        <taxon>Coraliomargarita</taxon>
    </lineage>
</organism>
<feature type="chain" id="PRO_5003070838" evidence="3">
    <location>
        <begin position="19"/>
        <end position="458"/>
    </location>
</feature>
<feature type="domain" description="Sulfatase N-terminal" evidence="4">
    <location>
        <begin position="23"/>
        <end position="357"/>
    </location>
</feature>
<dbReference type="EMBL" id="CP001998">
    <property type="protein sequence ID" value="ADE53530.1"/>
    <property type="molecule type" value="Genomic_DNA"/>
</dbReference>
<keyword evidence="6" id="KW-1185">Reference proteome</keyword>
<keyword evidence="2" id="KW-0378">Hydrolase</keyword>
<evidence type="ECO:0000259" key="4">
    <source>
        <dbReference type="Pfam" id="PF00884"/>
    </source>
</evidence>
<dbReference type="Gene3D" id="3.40.720.10">
    <property type="entry name" value="Alkaline Phosphatase, subunit A"/>
    <property type="match status" value="1"/>
</dbReference>
<dbReference type="RefSeq" id="WP_013042255.1">
    <property type="nucleotide sequence ID" value="NC_014008.1"/>
</dbReference>
<dbReference type="OrthoDB" id="9803751at2"/>
<gene>
    <name evidence="5" type="ordered locus">Caka_0505</name>
</gene>
<name>D5EN95_CORAD</name>
<dbReference type="PANTHER" id="PTHR42693:SF53">
    <property type="entry name" value="ENDO-4-O-SULFATASE"/>
    <property type="match status" value="1"/>
</dbReference>
<accession>D5EN95</accession>
<protein>
    <submittedName>
        <fullName evidence="5">Sulfatase</fullName>
    </submittedName>
</protein>
<evidence type="ECO:0000256" key="3">
    <source>
        <dbReference type="SAM" id="SignalP"/>
    </source>
</evidence>
<dbReference type="eggNOG" id="COG3119">
    <property type="taxonomic scope" value="Bacteria"/>
</dbReference>
<evidence type="ECO:0000313" key="6">
    <source>
        <dbReference type="Proteomes" id="UP000000925"/>
    </source>
</evidence>
<dbReference type="InterPro" id="IPR017850">
    <property type="entry name" value="Alkaline_phosphatase_core_sf"/>
</dbReference>
<dbReference type="HOGENOM" id="CLU_006332_10_4_0"/>
<evidence type="ECO:0000313" key="5">
    <source>
        <dbReference type="EMBL" id="ADE53530.1"/>
    </source>
</evidence>
<feature type="signal peptide" evidence="3">
    <location>
        <begin position="1"/>
        <end position="18"/>
    </location>
</feature>
<dbReference type="InterPro" id="IPR050738">
    <property type="entry name" value="Sulfatase"/>
</dbReference>
<dbReference type="Gene3D" id="3.30.1120.10">
    <property type="match status" value="1"/>
</dbReference>
<comment type="similarity">
    <text evidence="1">Belongs to the sulfatase family.</text>
</comment>
<dbReference type="KEGG" id="caa:Caka_0505"/>
<keyword evidence="3" id="KW-0732">Signal</keyword>
<dbReference type="Proteomes" id="UP000000925">
    <property type="component" value="Chromosome"/>
</dbReference>
<evidence type="ECO:0000256" key="2">
    <source>
        <dbReference type="ARBA" id="ARBA00022801"/>
    </source>
</evidence>
<sequence length="458" mass="50883">MKKAFPLLALVTSLLASAAERQPNIILIFADDLGWGDVGCYGDTNLVPTPHIDRIAAEGVRFTQGYVTAPVCGPSRYGLLMGQYQQRIGVQWNPDTWSPLRSGPFVNETPESSRIGKQRTIDQALKAAGYVTGIAGKYNLPCVPKTTFDESYSVMGFGGNYFPDETGGYHDVDGHKNGYGNKRILWGPEREGDEYLTDRLGRQASEFIENHKDEPFFFYLAFNAPHSPLEAKAAYKSRVAHLESEALKMYGAMVISMDEAIGGVLDTIDRLGLAEDTIVAFASDNGPSYAYSVEWPEDWPKELLGSAGHLRGFKGQQWEGGIRVPYILRWPGHLKAGQVYEEPVSTLDLYPTFCAAAEAAIPEDTHLDGVDLLPFVQGVKEGQPHEALYWQWNDSGAIRKGKWKLATWKDMHWLYDLDADESESKDLAKQYPEVVAELSNDLNAFIAELPPVLNPIKR</sequence>
<reference evidence="5 6" key="1">
    <citation type="journal article" date="2010" name="Stand. Genomic Sci.">
        <title>Complete genome sequence of Coraliomargarita akajimensis type strain (04OKA010-24).</title>
        <authorList>
            <person name="Mavromatis K."/>
            <person name="Abt B."/>
            <person name="Brambilla E."/>
            <person name="Lapidus A."/>
            <person name="Copeland A."/>
            <person name="Deshpande S."/>
            <person name="Nolan M."/>
            <person name="Lucas S."/>
            <person name="Tice H."/>
            <person name="Cheng J.F."/>
            <person name="Han C."/>
            <person name="Detter J.C."/>
            <person name="Woyke T."/>
            <person name="Goodwin L."/>
            <person name="Pitluck S."/>
            <person name="Held B."/>
            <person name="Brettin T."/>
            <person name="Tapia R."/>
            <person name="Ivanova N."/>
            <person name="Mikhailova N."/>
            <person name="Pati A."/>
            <person name="Liolios K."/>
            <person name="Chen A."/>
            <person name="Palaniappan K."/>
            <person name="Land M."/>
            <person name="Hauser L."/>
            <person name="Chang Y.J."/>
            <person name="Jeffries C.D."/>
            <person name="Rohde M."/>
            <person name="Goker M."/>
            <person name="Bristow J."/>
            <person name="Eisen J.A."/>
            <person name="Markowitz V."/>
            <person name="Hugenholtz P."/>
            <person name="Klenk H.P."/>
            <person name="Kyrpides N.C."/>
        </authorList>
    </citation>
    <scope>NUCLEOTIDE SEQUENCE [LARGE SCALE GENOMIC DNA]</scope>
    <source>
        <strain evidence="6">DSM 45221 / IAM 15411 / JCM 23193 / KCTC 12865</strain>
    </source>
</reference>
<dbReference type="STRING" id="583355.Caka_0505"/>